<dbReference type="Proteomes" id="UP000887013">
    <property type="component" value="Unassembled WGS sequence"/>
</dbReference>
<comment type="caution">
    <text evidence="1">The sequence shown here is derived from an EMBL/GenBank/DDBJ whole genome shotgun (WGS) entry which is preliminary data.</text>
</comment>
<evidence type="ECO:0000313" key="2">
    <source>
        <dbReference type="Proteomes" id="UP000887013"/>
    </source>
</evidence>
<protein>
    <submittedName>
        <fullName evidence="1">Uncharacterized protein</fullName>
    </submittedName>
</protein>
<keyword evidence="2" id="KW-1185">Reference proteome</keyword>
<evidence type="ECO:0000313" key="1">
    <source>
        <dbReference type="EMBL" id="GFS74009.1"/>
    </source>
</evidence>
<dbReference type="OrthoDB" id="6457806at2759"/>
<reference evidence="1" key="1">
    <citation type="submission" date="2020-08" db="EMBL/GenBank/DDBJ databases">
        <title>Multicomponent nature underlies the extraordinary mechanical properties of spider dragline silk.</title>
        <authorList>
            <person name="Kono N."/>
            <person name="Nakamura H."/>
            <person name="Mori M."/>
            <person name="Yoshida Y."/>
            <person name="Ohtoshi R."/>
            <person name="Malay A.D."/>
            <person name="Moran D.A.P."/>
            <person name="Tomita M."/>
            <person name="Numata K."/>
            <person name="Arakawa K."/>
        </authorList>
    </citation>
    <scope>NUCLEOTIDE SEQUENCE</scope>
</reference>
<sequence>MSKTTGDNALQACYKSINGRVHNVLLYTSQLLPGRIFQFRQMDGWNRYSRDFKFHHSQKSTSVRSGGREGHGNLQCLIMILSSQNVCINTSLTGLKE</sequence>
<dbReference type="AlphaFoldDB" id="A0A8X6MRI7"/>
<name>A0A8X6MRI7_NEPPI</name>
<gene>
    <name evidence="1" type="ORF">NPIL_245541</name>
</gene>
<organism evidence="1 2">
    <name type="scientific">Nephila pilipes</name>
    <name type="common">Giant wood spider</name>
    <name type="synonym">Nephila maculata</name>
    <dbReference type="NCBI Taxonomy" id="299642"/>
    <lineage>
        <taxon>Eukaryota</taxon>
        <taxon>Metazoa</taxon>
        <taxon>Ecdysozoa</taxon>
        <taxon>Arthropoda</taxon>
        <taxon>Chelicerata</taxon>
        <taxon>Arachnida</taxon>
        <taxon>Araneae</taxon>
        <taxon>Araneomorphae</taxon>
        <taxon>Entelegynae</taxon>
        <taxon>Araneoidea</taxon>
        <taxon>Nephilidae</taxon>
        <taxon>Nephila</taxon>
    </lineage>
</organism>
<accession>A0A8X6MRI7</accession>
<dbReference type="EMBL" id="BMAW01096266">
    <property type="protein sequence ID" value="GFS74009.1"/>
    <property type="molecule type" value="Genomic_DNA"/>
</dbReference>
<proteinExistence type="predicted"/>